<gene>
    <name evidence="2" type="ORF">DPM35_05765</name>
</gene>
<name>A0A330GZV0_9HYPH</name>
<comment type="caution">
    <text evidence="2">The sequence shown here is derived from an EMBL/GenBank/DDBJ whole genome shotgun (WGS) entry which is preliminary data.</text>
</comment>
<reference evidence="3" key="1">
    <citation type="submission" date="2018-06" db="EMBL/GenBank/DDBJ databases">
        <authorList>
            <person name="Helene L.C."/>
            <person name="Dall'Agnol R."/>
            <person name="Delamuta J.R."/>
            <person name="Hungria M."/>
        </authorList>
    </citation>
    <scope>NUCLEOTIDE SEQUENCE [LARGE SCALE GENOMIC DNA]</scope>
    <source>
        <strain evidence="3">CNPSo 3140</strain>
    </source>
</reference>
<proteinExistence type="predicted"/>
<reference evidence="2 3" key="2">
    <citation type="submission" date="2018-07" db="EMBL/GenBank/DDBJ databases">
        <title>Diversity of Mesorhizobium strains in Brazil.</title>
        <authorList>
            <person name="Helene L.C.F."/>
            <person name="Dall'Agnol R."/>
            <person name="Delamuta J.R.M."/>
            <person name="Hungria M."/>
        </authorList>
    </citation>
    <scope>NUCLEOTIDE SEQUENCE [LARGE SCALE GENOMIC DNA]</scope>
    <source>
        <strain evidence="2 3">CNPSo 3140</strain>
    </source>
</reference>
<keyword evidence="3" id="KW-1185">Reference proteome</keyword>
<feature type="signal peptide" evidence="1">
    <location>
        <begin position="1"/>
        <end position="38"/>
    </location>
</feature>
<organism evidence="2 3">
    <name type="scientific">Mesorhizobium atlanticum</name>
    <dbReference type="NCBI Taxonomy" id="2233532"/>
    <lineage>
        <taxon>Bacteria</taxon>
        <taxon>Pseudomonadati</taxon>
        <taxon>Pseudomonadota</taxon>
        <taxon>Alphaproteobacteria</taxon>
        <taxon>Hyphomicrobiales</taxon>
        <taxon>Phyllobacteriaceae</taxon>
        <taxon>Mesorhizobium</taxon>
    </lineage>
</organism>
<dbReference type="OrthoDB" id="8100388at2"/>
<dbReference type="Proteomes" id="UP000251956">
    <property type="component" value="Unassembled WGS sequence"/>
</dbReference>
<evidence type="ECO:0008006" key="4">
    <source>
        <dbReference type="Google" id="ProtNLM"/>
    </source>
</evidence>
<accession>A0A330GZV0</accession>
<evidence type="ECO:0000313" key="2">
    <source>
        <dbReference type="EMBL" id="RAZ78108.1"/>
    </source>
</evidence>
<evidence type="ECO:0000313" key="3">
    <source>
        <dbReference type="Proteomes" id="UP000251956"/>
    </source>
</evidence>
<sequence>MKAGASEARPAMRRKRSGNSRALLAAAALAGFCLPAQAAIIGTCTIMIGASGTMKSNPAINIFGSKQAGGSSAGATITANSTLCSILNLLDCYSVSAAAPAAFTSAPSGGDTNVTFASVFRLDGSGLDNPGSSPQKLTNGTHTIQVDLTATKSSGIFPAGSYQAEVTVRCE</sequence>
<evidence type="ECO:0000256" key="1">
    <source>
        <dbReference type="SAM" id="SignalP"/>
    </source>
</evidence>
<dbReference type="EMBL" id="QMBQ01000002">
    <property type="protein sequence ID" value="RAZ78108.1"/>
    <property type="molecule type" value="Genomic_DNA"/>
</dbReference>
<protein>
    <recommendedName>
        <fullName evidence="4">Spore coat protein U domain-containing protein</fullName>
    </recommendedName>
</protein>
<dbReference type="AlphaFoldDB" id="A0A330GZV0"/>
<keyword evidence="1" id="KW-0732">Signal</keyword>
<feature type="chain" id="PRO_5016439205" description="Spore coat protein U domain-containing protein" evidence="1">
    <location>
        <begin position="39"/>
        <end position="171"/>
    </location>
</feature>